<evidence type="ECO:0000313" key="4">
    <source>
        <dbReference type="Proteomes" id="UP000663870"/>
    </source>
</evidence>
<reference evidence="3" key="1">
    <citation type="submission" date="2021-02" db="EMBL/GenBank/DDBJ databases">
        <authorList>
            <person name="Nowell W R."/>
        </authorList>
    </citation>
    <scope>NUCLEOTIDE SEQUENCE</scope>
</reference>
<evidence type="ECO:0000313" key="2">
    <source>
        <dbReference type="EMBL" id="CAF1067683.1"/>
    </source>
</evidence>
<proteinExistence type="predicted"/>
<evidence type="ECO:0000313" key="3">
    <source>
        <dbReference type="EMBL" id="CAF1246947.1"/>
    </source>
</evidence>
<dbReference type="Proteomes" id="UP000663854">
    <property type="component" value="Unassembled WGS sequence"/>
</dbReference>
<keyword evidence="4" id="KW-1185">Reference proteome</keyword>
<gene>
    <name evidence="3" type="ORF">JXQ802_LOCUS26765</name>
    <name evidence="2" type="ORF">PYM288_LOCUS17987</name>
</gene>
<organism evidence="3 4">
    <name type="scientific">Rotaria sordida</name>
    <dbReference type="NCBI Taxonomy" id="392033"/>
    <lineage>
        <taxon>Eukaryota</taxon>
        <taxon>Metazoa</taxon>
        <taxon>Spiralia</taxon>
        <taxon>Gnathifera</taxon>
        <taxon>Rotifera</taxon>
        <taxon>Eurotatoria</taxon>
        <taxon>Bdelloidea</taxon>
        <taxon>Philodinida</taxon>
        <taxon>Philodinidae</taxon>
        <taxon>Rotaria</taxon>
    </lineage>
</organism>
<dbReference type="Proteomes" id="UP000663870">
    <property type="component" value="Unassembled WGS sequence"/>
</dbReference>
<dbReference type="EMBL" id="CAJNOL010000948">
    <property type="protein sequence ID" value="CAF1246947.1"/>
    <property type="molecule type" value="Genomic_DNA"/>
</dbReference>
<evidence type="ECO:0000256" key="1">
    <source>
        <dbReference type="SAM" id="MobiDB-lite"/>
    </source>
</evidence>
<feature type="region of interest" description="Disordered" evidence="1">
    <location>
        <begin position="94"/>
        <end position="119"/>
    </location>
</feature>
<name>A0A814ZUE5_9BILA</name>
<sequence length="119" mass="12514">MVAITRSTTAHQQQSSNTENMIIPAGATKVDKKNKVAKQCASSSTVFFSTQPIIATTGITATLGTYKMLSSHASNTTVCLDNTTSTVPTCLSEIESSHHPNSDNDGGVINPSTPNMGHF</sequence>
<dbReference type="EMBL" id="CAJNOH010000530">
    <property type="protein sequence ID" value="CAF1067683.1"/>
    <property type="molecule type" value="Genomic_DNA"/>
</dbReference>
<comment type="caution">
    <text evidence="3">The sequence shown here is derived from an EMBL/GenBank/DDBJ whole genome shotgun (WGS) entry which is preliminary data.</text>
</comment>
<accession>A0A814ZUE5</accession>
<dbReference type="AlphaFoldDB" id="A0A814ZUE5"/>
<protein>
    <submittedName>
        <fullName evidence="3">Uncharacterized protein</fullName>
    </submittedName>
</protein>
<feature type="compositionally biased region" description="Polar residues" evidence="1">
    <location>
        <begin position="110"/>
        <end position="119"/>
    </location>
</feature>
<feature type="compositionally biased region" description="Polar residues" evidence="1">
    <location>
        <begin position="1"/>
        <end position="20"/>
    </location>
</feature>
<feature type="region of interest" description="Disordered" evidence="1">
    <location>
        <begin position="1"/>
        <end position="23"/>
    </location>
</feature>